<dbReference type="InterPro" id="IPR045362">
    <property type="entry name" value="CIS_spike_tip"/>
</dbReference>
<evidence type="ECO:0000313" key="1">
    <source>
        <dbReference type="EMBL" id="ALG13179.1"/>
    </source>
</evidence>
<dbReference type="STRING" id="860235.AOZ06_45635"/>
<sequence>MPSDFIIKTGDMIKVTIPPPVIVPAIQAPVPLKGSSTNVQVNNQFVCLRGDELPQVLRGPLPYTAPPFVTPGTGTLTLTLAPSNLTIQSQNGPKVLVKGMTFTATFTVQAPATQPTPGGPVPDPVAVKPGTAQFITTNTTVYGG</sequence>
<name>A0A0N9IED9_9PSEU</name>
<dbReference type="Proteomes" id="UP000063699">
    <property type="component" value="Chromosome"/>
</dbReference>
<organism evidence="1 2">
    <name type="scientific">Kibdelosporangium phytohabitans</name>
    <dbReference type="NCBI Taxonomy" id="860235"/>
    <lineage>
        <taxon>Bacteria</taxon>
        <taxon>Bacillati</taxon>
        <taxon>Actinomycetota</taxon>
        <taxon>Actinomycetes</taxon>
        <taxon>Pseudonocardiales</taxon>
        <taxon>Pseudonocardiaceae</taxon>
        <taxon>Kibdelosporangium</taxon>
    </lineage>
</organism>
<dbReference type="EMBL" id="CP012752">
    <property type="protein sequence ID" value="ALG13179.1"/>
    <property type="molecule type" value="Genomic_DNA"/>
</dbReference>
<dbReference type="AlphaFoldDB" id="A0A0N9IED9"/>
<evidence type="ECO:0000313" key="2">
    <source>
        <dbReference type="Proteomes" id="UP000063699"/>
    </source>
</evidence>
<dbReference type="Pfam" id="PF19267">
    <property type="entry name" value="CIS_spike_tip"/>
    <property type="match status" value="1"/>
</dbReference>
<protein>
    <submittedName>
        <fullName evidence="1">Uncharacterized protein</fullName>
    </submittedName>
</protein>
<dbReference type="KEGG" id="kphy:AOZ06_45635"/>
<proteinExistence type="predicted"/>
<keyword evidence="2" id="KW-1185">Reference proteome</keyword>
<dbReference type="OrthoDB" id="5518630at2"/>
<reference evidence="1 2" key="1">
    <citation type="submission" date="2015-07" db="EMBL/GenBank/DDBJ databases">
        <title>Genome sequencing of Kibdelosporangium phytohabitans.</title>
        <authorList>
            <person name="Qin S."/>
            <person name="Xing K."/>
        </authorList>
    </citation>
    <scope>NUCLEOTIDE SEQUENCE [LARGE SCALE GENOMIC DNA]</scope>
    <source>
        <strain evidence="1 2">KLBMP1111</strain>
    </source>
</reference>
<gene>
    <name evidence="1" type="ORF">AOZ06_45635</name>
</gene>
<accession>A0A0N9IED9</accession>
<dbReference type="RefSeq" id="WP_054295068.1">
    <property type="nucleotide sequence ID" value="NZ_CP012752.1"/>
</dbReference>